<dbReference type="Gene3D" id="3.40.50.1820">
    <property type="entry name" value="alpha/beta hydrolase"/>
    <property type="match status" value="1"/>
</dbReference>
<dbReference type="PANTHER" id="PTHR10272">
    <property type="entry name" value="PLATELET-ACTIVATING FACTOR ACETYLHYDROLASE"/>
    <property type="match status" value="1"/>
</dbReference>
<dbReference type="InterPro" id="IPR016986">
    <property type="entry name" value="UCP031982_abhydr"/>
</dbReference>
<keyword evidence="3" id="KW-0443">Lipid metabolism</keyword>
<dbReference type="SUPFAM" id="SSF53474">
    <property type="entry name" value="alpha/beta-Hydrolases"/>
    <property type="match status" value="1"/>
</dbReference>
<keyword evidence="2" id="KW-0442">Lipid degradation</keyword>
<keyword evidence="4" id="KW-0732">Signal</keyword>
<dbReference type="GO" id="GO:0003847">
    <property type="term" value="F:1-alkyl-2-acetylglycerophosphocholine esterase activity"/>
    <property type="evidence" value="ECO:0007669"/>
    <property type="project" value="TreeGrafter"/>
</dbReference>
<proteinExistence type="predicted"/>
<evidence type="ECO:0000313" key="6">
    <source>
        <dbReference type="Proteomes" id="UP000256845"/>
    </source>
</evidence>
<dbReference type="PANTHER" id="PTHR10272:SF0">
    <property type="entry name" value="PLATELET-ACTIVATING FACTOR ACETYLHYDROLASE"/>
    <property type="match status" value="1"/>
</dbReference>
<feature type="chain" id="PRO_5017800356" evidence="4">
    <location>
        <begin position="24"/>
        <end position="327"/>
    </location>
</feature>
<dbReference type="PIRSF" id="PIRSF031982">
    <property type="entry name" value="UCP031982_abhydr"/>
    <property type="match status" value="1"/>
</dbReference>
<dbReference type="AlphaFoldDB" id="A0A3D9H6E5"/>
<accession>A0A3D9H6E5</accession>
<comment type="caution">
    <text evidence="5">The sequence shown here is derived from an EMBL/GenBank/DDBJ whole genome shotgun (WGS) entry which is preliminary data.</text>
</comment>
<sequence length="327" mass="35684">MREIFRSTALLLATLMLTTVGHAKDYNAGLANIDMTDPETQKPVRALVWYPTHATGPAVQRGPFRLDVVENAPAASGPHPLILLSHGNAGSPLGHRDTGQALAEAGFIVAAPLHAGDNFQDQSLLGTDLLLKSRPRSISALIDKIIHDRRFQADGQRIGFIGFSAGGFTGLALLGARPSLGQMGLHCKLHTDDAFCQYVKEDFGAPDPIDGLADPRIRAAVIMAPNTSLFNDADLQKIDKPMLLMAAEKDQILTAPYHAIRVSQLSPGVREFWIMENAQHFSFLAPFPEAMRAELGELAEDRPGFDRQASHQEINQKTTAFLEEFLY</sequence>
<gene>
    <name evidence="5" type="ORF">DFP90_11278</name>
</gene>
<evidence type="ECO:0000256" key="4">
    <source>
        <dbReference type="SAM" id="SignalP"/>
    </source>
</evidence>
<keyword evidence="6" id="KW-1185">Reference proteome</keyword>
<organism evidence="5 6">
    <name type="scientific">Aestuariispira insulae</name>
    <dbReference type="NCBI Taxonomy" id="1461337"/>
    <lineage>
        <taxon>Bacteria</taxon>
        <taxon>Pseudomonadati</taxon>
        <taxon>Pseudomonadota</taxon>
        <taxon>Alphaproteobacteria</taxon>
        <taxon>Rhodospirillales</taxon>
        <taxon>Kiloniellaceae</taxon>
        <taxon>Aestuariispira</taxon>
    </lineage>
</organism>
<evidence type="ECO:0000313" key="5">
    <source>
        <dbReference type="EMBL" id="RED45085.1"/>
    </source>
</evidence>
<dbReference type="GO" id="GO:0016042">
    <property type="term" value="P:lipid catabolic process"/>
    <property type="evidence" value="ECO:0007669"/>
    <property type="project" value="UniProtKB-KW"/>
</dbReference>
<reference evidence="5 6" key="1">
    <citation type="submission" date="2018-07" db="EMBL/GenBank/DDBJ databases">
        <title>Genomic Encyclopedia of Type Strains, Phase III (KMG-III): the genomes of soil and plant-associated and newly described type strains.</title>
        <authorList>
            <person name="Whitman W."/>
        </authorList>
    </citation>
    <scope>NUCLEOTIDE SEQUENCE [LARGE SCALE GENOMIC DNA]</scope>
    <source>
        <strain evidence="5 6">CECT 8488</strain>
    </source>
</reference>
<keyword evidence="1 5" id="KW-0378">Hydrolase</keyword>
<protein>
    <submittedName>
        <fullName evidence="5">Putative dienelactone hydrolase</fullName>
    </submittedName>
</protein>
<dbReference type="EMBL" id="QRDW01000012">
    <property type="protein sequence ID" value="RED45085.1"/>
    <property type="molecule type" value="Genomic_DNA"/>
</dbReference>
<name>A0A3D9H6E5_9PROT</name>
<feature type="signal peptide" evidence="4">
    <location>
        <begin position="1"/>
        <end position="23"/>
    </location>
</feature>
<evidence type="ECO:0000256" key="1">
    <source>
        <dbReference type="ARBA" id="ARBA00022801"/>
    </source>
</evidence>
<evidence type="ECO:0000256" key="3">
    <source>
        <dbReference type="ARBA" id="ARBA00023098"/>
    </source>
</evidence>
<dbReference type="Proteomes" id="UP000256845">
    <property type="component" value="Unassembled WGS sequence"/>
</dbReference>
<evidence type="ECO:0000256" key="2">
    <source>
        <dbReference type="ARBA" id="ARBA00022963"/>
    </source>
</evidence>
<dbReference type="InterPro" id="IPR029058">
    <property type="entry name" value="AB_hydrolase_fold"/>
</dbReference>